<dbReference type="InterPro" id="IPR017972">
    <property type="entry name" value="Cyt_P450_CS"/>
</dbReference>
<evidence type="ECO:0000256" key="2">
    <source>
        <dbReference type="ARBA" id="ARBA00005179"/>
    </source>
</evidence>
<dbReference type="InterPro" id="IPR002401">
    <property type="entry name" value="Cyt_P450_E_grp-I"/>
</dbReference>
<proteinExistence type="inferred from homology"/>
<protein>
    <submittedName>
        <fullName evidence="11">Cytochrome P450</fullName>
    </submittedName>
</protein>
<dbReference type="OrthoDB" id="2789670at2759"/>
<accession>A0A4S8M4Q7</accession>
<keyword evidence="6 10" id="KW-0560">Oxidoreductase</keyword>
<dbReference type="InterPro" id="IPR036396">
    <property type="entry name" value="Cyt_P450_sf"/>
</dbReference>
<reference evidence="11 12" key="1">
    <citation type="journal article" date="2019" name="Nat. Ecol. Evol.">
        <title>Megaphylogeny resolves global patterns of mushroom evolution.</title>
        <authorList>
            <person name="Varga T."/>
            <person name="Krizsan K."/>
            <person name="Foldi C."/>
            <person name="Dima B."/>
            <person name="Sanchez-Garcia M."/>
            <person name="Sanchez-Ramirez S."/>
            <person name="Szollosi G.J."/>
            <person name="Szarkandi J.G."/>
            <person name="Papp V."/>
            <person name="Albert L."/>
            <person name="Andreopoulos W."/>
            <person name="Angelini C."/>
            <person name="Antonin V."/>
            <person name="Barry K.W."/>
            <person name="Bougher N.L."/>
            <person name="Buchanan P."/>
            <person name="Buyck B."/>
            <person name="Bense V."/>
            <person name="Catcheside P."/>
            <person name="Chovatia M."/>
            <person name="Cooper J."/>
            <person name="Damon W."/>
            <person name="Desjardin D."/>
            <person name="Finy P."/>
            <person name="Geml J."/>
            <person name="Haridas S."/>
            <person name="Hughes K."/>
            <person name="Justo A."/>
            <person name="Karasinski D."/>
            <person name="Kautmanova I."/>
            <person name="Kiss B."/>
            <person name="Kocsube S."/>
            <person name="Kotiranta H."/>
            <person name="LaButti K.M."/>
            <person name="Lechner B.E."/>
            <person name="Liimatainen K."/>
            <person name="Lipzen A."/>
            <person name="Lukacs Z."/>
            <person name="Mihaltcheva S."/>
            <person name="Morgado L.N."/>
            <person name="Niskanen T."/>
            <person name="Noordeloos M.E."/>
            <person name="Ohm R.A."/>
            <person name="Ortiz-Santana B."/>
            <person name="Ovrebo C."/>
            <person name="Racz N."/>
            <person name="Riley R."/>
            <person name="Savchenko A."/>
            <person name="Shiryaev A."/>
            <person name="Soop K."/>
            <person name="Spirin V."/>
            <person name="Szebenyi C."/>
            <person name="Tomsovsky M."/>
            <person name="Tulloss R.E."/>
            <person name="Uehling J."/>
            <person name="Grigoriev I.V."/>
            <person name="Vagvolgyi C."/>
            <person name="Papp T."/>
            <person name="Martin F.M."/>
            <person name="Miettinen O."/>
            <person name="Hibbett D.S."/>
            <person name="Nagy L.G."/>
        </authorList>
    </citation>
    <scope>NUCLEOTIDE SEQUENCE [LARGE SCALE GENOMIC DNA]</scope>
    <source>
        <strain evidence="11 12">CBS 962.96</strain>
    </source>
</reference>
<keyword evidence="4 9" id="KW-0349">Heme</keyword>
<dbReference type="InterPro" id="IPR050364">
    <property type="entry name" value="Cytochrome_P450_fung"/>
</dbReference>
<comment type="pathway">
    <text evidence="2">Secondary metabolite biosynthesis.</text>
</comment>
<evidence type="ECO:0000256" key="10">
    <source>
        <dbReference type="RuleBase" id="RU000461"/>
    </source>
</evidence>
<comment type="cofactor">
    <cofactor evidence="1 9">
        <name>heme</name>
        <dbReference type="ChEBI" id="CHEBI:30413"/>
    </cofactor>
</comment>
<dbReference type="EMBL" id="ML179164">
    <property type="protein sequence ID" value="THU97020.1"/>
    <property type="molecule type" value="Genomic_DNA"/>
</dbReference>
<dbReference type="GO" id="GO:0016705">
    <property type="term" value="F:oxidoreductase activity, acting on paired donors, with incorporation or reduction of molecular oxygen"/>
    <property type="evidence" value="ECO:0007669"/>
    <property type="project" value="InterPro"/>
</dbReference>
<evidence type="ECO:0000256" key="9">
    <source>
        <dbReference type="PIRSR" id="PIRSR602401-1"/>
    </source>
</evidence>
<evidence type="ECO:0000313" key="11">
    <source>
        <dbReference type="EMBL" id="THU97020.1"/>
    </source>
</evidence>
<dbReference type="GO" id="GO:0020037">
    <property type="term" value="F:heme binding"/>
    <property type="evidence" value="ECO:0007669"/>
    <property type="project" value="InterPro"/>
</dbReference>
<keyword evidence="8 10" id="KW-0503">Monooxygenase</keyword>
<sequence length="507" mass="56749">MSFDFVYLDIPLAFAALYCLVRLAKGPRHKLPLPPGPAGLPLLGNLLDMPKERDWETFAEWGDQYGAFHAKTLFGQILIFTNSVSVAMDMFDNQSAIYSDRPVFPMLGELMGWKYSMGFIRYGQRWRSIRRLSHQLLGTPSKVKVFHGQVEVETHKFLKRVLGESERLKDHLRKTAGAIILRMSYGYEVQEGPDPLVDLANRATEQASQALVPGRFLVNFVPALLHIPEWFPGAGFKKIAKEWGASLNDTVERPYKFVRDQIAAGTAEVSFVSKLVEGKQPDDEEEFAVKWAAQSFYAGGSDTTVRAVYGFFKMMVLYPEVQAKAQAEIDRVVGPNRLPTIADIDQLPYVNALTKETFRIHTVVPMGVPHSASEDSVYNGYFIPKGAQVFANLWRMTHDPKTYHDPMKFNPERFLGPKPELDPTDLMFGFGRRICAGRHLAEISVFISCAMVLATFNVNKCYDANGNPLEPDLGTTPGGVSHPTDFKCSITPRSENAIALIRGELSC</sequence>
<comment type="similarity">
    <text evidence="3 10">Belongs to the cytochrome P450 family.</text>
</comment>
<dbReference type="GO" id="GO:0005506">
    <property type="term" value="F:iron ion binding"/>
    <property type="evidence" value="ECO:0007669"/>
    <property type="project" value="InterPro"/>
</dbReference>
<evidence type="ECO:0000256" key="4">
    <source>
        <dbReference type="ARBA" id="ARBA00022617"/>
    </source>
</evidence>
<evidence type="ECO:0000256" key="1">
    <source>
        <dbReference type="ARBA" id="ARBA00001971"/>
    </source>
</evidence>
<keyword evidence="5 9" id="KW-0479">Metal-binding</keyword>
<dbReference type="PANTHER" id="PTHR46300">
    <property type="entry name" value="P450, PUTATIVE (EUROFUNG)-RELATED-RELATED"/>
    <property type="match status" value="1"/>
</dbReference>
<dbReference type="PROSITE" id="PS00086">
    <property type="entry name" value="CYTOCHROME_P450"/>
    <property type="match status" value="1"/>
</dbReference>
<feature type="binding site" description="axial binding residue" evidence="9">
    <location>
        <position position="435"/>
    </location>
    <ligand>
        <name>heme</name>
        <dbReference type="ChEBI" id="CHEBI:30413"/>
    </ligand>
    <ligandPart>
        <name>Fe</name>
        <dbReference type="ChEBI" id="CHEBI:18248"/>
    </ligandPart>
</feature>
<dbReference type="AlphaFoldDB" id="A0A4S8M4Q7"/>
<name>A0A4S8M4Q7_DENBC</name>
<evidence type="ECO:0000256" key="5">
    <source>
        <dbReference type="ARBA" id="ARBA00022723"/>
    </source>
</evidence>
<dbReference type="Proteomes" id="UP000297245">
    <property type="component" value="Unassembled WGS sequence"/>
</dbReference>
<dbReference type="PANTHER" id="PTHR46300:SF7">
    <property type="entry name" value="P450, PUTATIVE (EUROFUNG)-RELATED"/>
    <property type="match status" value="1"/>
</dbReference>
<dbReference type="CDD" id="cd11065">
    <property type="entry name" value="CYP64-like"/>
    <property type="match status" value="1"/>
</dbReference>
<dbReference type="InterPro" id="IPR001128">
    <property type="entry name" value="Cyt_P450"/>
</dbReference>
<dbReference type="Pfam" id="PF00067">
    <property type="entry name" value="p450"/>
    <property type="match status" value="1"/>
</dbReference>
<dbReference type="Gene3D" id="1.10.630.10">
    <property type="entry name" value="Cytochrome P450"/>
    <property type="match status" value="1"/>
</dbReference>
<dbReference type="GO" id="GO:0004497">
    <property type="term" value="F:monooxygenase activity"/>
    <property type="evidence" value="ECO:0007669"/>
    <property type="project" value="UniProtKB-KW"/>
</dbReference>
<organism evidence="11 12">
    <name type="scientific">Dendrothele bispora (strain CBS 962.96)</name>
    <dbReference type="NCBI Taxonomy" id="1314807"/>
    <lineage>
        <taxon>Eukaryota</taxon>
        <taxon>Fungi</taxon>
        <taxon>Dikarya</taxon>
        <taxon>Basidiomycota</taxon>
        <taxon>Agaricomycotina</taxon>
        <taxon>Agaricomycetes</taxon>
        <taxon>Agaricomycetidae</taxon>
        <taxon>Agaricales</taxon>
        <taxon>Agaricales incertae sedis</taxon>
        <taxon>Dendrothele</taxon>
    </lineage>
</organism>
<evidence type="ECO:0000256" key="8">
    <source>
        <dbReference type="ARBA" id="ARBA00023033"/>
    </source>
</evidence>
<evidence type="ECO:0000256" key="7">
    <source>
        <dbReference type="ARBA" id="ARBA00023004"/>
    </source>
</evidence>
<evidence type="ECO:0000256" key="6">
    <source>
        <dbReference type="ARBA" id="ARBA00023002"/>
    </source>
</evidence>
<gene>
    <name evidence="11" type="ORF">K435DRAFT_754348</name>
</gene>
<dbReference type="SUPFAM" id="SSF48264">
    <property type="entry name" value="Cytochrome P450"/>
    <property type="match status" value="1"/>
</dbReference>
<keyword evidence="7 9" id="KW-0408">Iron</keyword>
<dbReference type="PRINTS" id="PR00463">
    <property type="entry name" value="EP450I"/>
</dbReference>
<evidence type="ECO:0000313" key="12">
    <source>
        <dbReference type="Proteomes" id="UP000297245"/>
    </source>
</evidence>
<keyword evidence="12" id="KW-1185">Reference proteome</keyword>
<evidence type="ECO:0000256" key="3">
    <source>
        <dbReference type="ARBA" id="ARBA00010617"/>
    </source>
</evidence>